<protein>
    <recommendedName>
        <fullName evidence="15">ABC transporter</fullName>
    </recommendedName>
</protein>
<evidence type="ECO:0000256" key="9">
    <source>
        <dbReference type="SAM" id="MobiDB-lite"/>
    </source>
</evidence>
<dbReference type="Pfam" id="PF01061">
    <property type="entry name" value="ABC2_membrane"/>
    <property type="match status" value="1"/>
</dbReference>
<dbReference type="OrthoDB" id="9804819at2"/>
<accession>A0A2M9H8F9</accession>
<dbReference type="GO" id="GO:0016887">
    <property type="term" value="F:ATP hydrolysis activity"/>
    <property type="evidence" value="ECO:0007669"/>
    <property type="project" value="InterPro"/>
</dbReference>
<dbReference type="InterPro" id="IPR013525">
    <property type="entry name" value="ABC2_TM"/>
</dbReference>
<evidence type="ECO:0000259" key="11">
    <source>
        <dbReference type="PROSITE" id="PS50006"/>
    </source>
</evidence>
<keyword evidence="4 10" id="KW-0812">Transmembrane</keyword>
<dbReference type="InterPro" id="IPR003439">
    <property type="entry name" value="ABC_transporter-like_ATP-bd"/>
</dbReference>
<keyword evidence="6" id="KW-0067">ATP-binding</keyword>
<dbReference type="InterPro" id="IPR003593">
    <property type="entry name" value="AAA+_ATPase"/>
</dbReference>
<evidence type="ECO:0000256" key="5">
    <source>
        <dbReference type="ARBA" id="ARBA00022741"/>
    </source>
</evidence>
<feature type="transmembrane region" description="Helical" evidence="10">
    <location>
        <begin position="639"/>
        <end position="661"/>
    </location>
</feature>
<keyword evidence="14" id="KW-1185">Reference proteome</keyword>
<dbReference type="PROSITE" id="PS50893">
    <property type="entry name" value="ABC_TRANSPORTER_2"/>
    <property type="match status" value="1"/>
</dbReference>
<comment type="caution">
    <text evidence="13">The sequence shown here is derived from an EMBL/GenBank/DDBJ whole genome shotgun (WGS) entry which is preliminary data.</text>
</comment>
<feature type="region of interest" description="Disordered" evidence="9">
    <location>
        <begin position="1"/>
        <end position="116"/>
    </location>
</feature>
<dbReference type="CDD" id="cd00060">
    <property type="entry name" value="FHA"/>
    <property type="match status" value="1"/>
</dbReference>
<feature type="domain" description="ABC transporter" evidence="12">
    <location>
        <begin position="221"/>
        <end position="457"/>
    </location>
</feature>
<feature type="transmembrane region" description="Helical" evidence="10">
    <location>
        <begin position="596"/>
        <end position="619"/>
    </location>
</feature>
<organism evidence="13 14">
    <name type="scientific">Bifidobacterium primatium</name>
    <dbReference type="NCBI Taxonomy" id="2045438"/>
    <lineage>
        <taxon>Bacteria</taxon>
        <taxon>Bacillati</taxon>
        <taxon>Actinomycetota</taxon>
        <taxon>Actinomycetes</taxon>
        <taxon>Bifidobacteriales</taxon>
        <taxon>Bifidobacteriaceae</taxon>
        <taxon>Bifidobacterium</taxon>
    </lineage>
</organism>
<dbReference type="GO" id="GO:0016020">
    <property type="term" value="C:membrane"/>
    <property type="evidence" value="ECO:0007669"/>
    <property type="project" value="UniProtKB-SubCell"/>
</dbReference>
<feature type="region of interest" description="Disordered" evidence="9">
    <location>
        <begin position="468"/>
        <end position="493"/>
    </location>
</feature>
<evidence type="ECO:0000256" key="1">
    <source>
        <dbReference type="ARBA" id="ARBA00004141"/>
    </source>
</evidence>
<evidence type="ECO:0000313" key="14">
    <source>
        <dbReference type="Proteomes" id="UP000229095"/>
    </source>
</evidence>
<dbReference type="PANTHER" id="PTHR48041:SF139">
    <property type="entry name" value="PROTEIN SCARLET"/>
    <property type="match status" value="1"/>
</dbReference>
<dbReference type="AlphaFoldDB" id="A0A2M9H8F9"/>
<dbReference type="Gene3D" id="2.60.200.20">
    <property type="match status" value="1"/>
</dbReference>
<dbReference type="SUPFAM" id="SSF52540">
    <property type="entry name" value="P-loop containing nucleoside triphosphate hydrolases"/>
    <property type="match status" value="1"/>
</dbReference>
<dbReference type="SMART" id="SM00382">
    <property type="entry name" value="AAA"/>
    <property type="match status" value="1"/>
</dbReference>
<dbReference type="InterPro" id="IPR008984">
    <property type="entry name" value="SMAD_FHA_dom_sf"/>
</dbReference>
<dbReference type="PANTHER" id="PTHR48041">
    <property type="entry name" value="ABC TRANSPORTER G FAMILY MEMBER 28"/>
    <property type="match status" value="1"/>
</dbReference>
<evidence type="ECO:0000256" key="2">
    <source>
        <dbReference type="ARBA" id="ARBA00022448"/>
    </source>
</evidence>
<dbReference type="Pfam" id="PF00005">
    <property type="entry name" value="ABC_tran"/>
    <property type="match status" value="1"/>
</dbReference>
<dbReference type="InterPro" id="IPR000253">
    <property type="entry name" value="FHA_dom"/>
</dbReference>
<keyword evidence="2" id="KW-0813">Transport</keyword>
<keyword evidence="7 10" id="KW-1133">Transmembrane helix</keyword>
<dbReference type="SMART" id="SM00240">
    <property type="entry name" value="FHA"/>
    <property type="match status" value="1"/>
</dbReference>
<dbReference type="GO" id="GO:0140359">
    <property type="term" value="F:ABC-type transporter activity"/>
    <property type="evidence" value="ECO:0007669"/>
    <property type="project" value="InterPro"/>
</dbReference>
<evidence type="ECO:0000256" key="8">
    <source>
        <dbReference type="ARBA" id="ARBA00023136"/>
    </source>
</evidence>
<reference evidence="13 14" key="1">
    <citation type="submission" date="2017-10" db="EMBL/GenBank/DDBJ databases">
        <title>Draft genome sequences of strains TRE 1, TRE 9, TRE H and TRI 7, isolated from tamarins, belonging to four potential novel Bifidobacterium species.</title>
        <authorList>
            <person name="Mattarelli P."/>
            <person name="Modesto M."/>
            <person name="Puglisi E."/>
            <person name="Morelli L."/>
            <person name="Spezio C."/>
            <person name="Bonetti A."/>
            <person name="Sandri C."/>
        </authorList>
    </citation>
    <scope>NUCLEOTIDE SEQUENCE [LARGE SCALE GENOMIC DNA]</scope>
    <source>
        <strain evidence="14">TRE1</strain>
    </source>
</reference>
<dbReference type="Proteomes" id="UP000229095">
    <property type="component" value="Unassembled WGS sequence"/>
</dbReference>
<feature type="transmembrane region" description="Helical" evidence="10">
    <location>
        <begin position="668"/>
        <end position="688"/>
    </location>
</feature>
<evidence type="ECO:0000256" key="3">
    <source>
        <dbReference type="ARBA" id="ARBA00022553"/>
    </source>
</evidence>
<dbReference type="Pfam" id="PF00498">
    <property type="entry name" value="FHA"/>
    <property type="match status" value="1"/>
</dbReference>
<keyword evidence="3" id="KW-0597">Phosphoprotein</keyword>
<evidence type="ECO:0000259" key="12">
    <source>
        <dbReference type="PROSITE" id="PS50893"/>
    </source>
</evidence>
<dbReference type="Gene3D" id="3.40.50.300">
    <property type="entry name" value="P-loop containing nucleotide triphosphate hydrolases"/>
    <property type="match status" value="1"/>
</dbReference>
<feature type="transmembrane region" description="Helical" evidence="10">
    <location>
        <begin position="554"/>
        <end position="575"/>
    </location>
</feature>
<dbReference type="EMBL" id="PEBI01000003">
    <property type="protein sequence ID" value="PJM73103.1"/>
    <property type="molecule type" value="Genomic_DNA"/>
</dbReference>
<keyword evidence="8 10" id="KW-0472">Membrane</keyword>
<evidence type="ECO:0000256" key="4">
    <source>
        <dbReference type="ARBA" id="ARBA00022692"/>
    </source>
</evidence>
<evidence type="ECO:0000256" key="6">
    <source>
        <dbReference type="ARBA" id="ARBA00022840"/>
    </source>
</evidence>
<dbReference type="SUPFAM" id="SSF49879">
    <property type="entry name" value="SMAD/FHA domain"/>
    <property type="match status" value="1"/>
</dbReference>
<dbReference type="InterPro" id="IPR027417">
    <property type="entry name" value="P-loop_NTPase"/>
</dbReference>
<evidence type="ECO:0000313" key="13">
    <source>
        <dbReference type="EMBL" id="PJM73103.1"/>
    </source>
</evidence>
<proteinExistence type="predicted"/>
<name>A0A2M9H8F9_9BIFI</name>
<comment type="subcellular location">
    <subcellularLocation>
        <location evidence="1">Membrane</location>
        <topology evidence="1">Multi-pass membrane protein</topology>
    </subcellularLocation>
</comment>
<feature type="transmembrane region" description="Helical" evidence="10">
    <location>
        <begin position="514"/>
        <end position="534"/>
    </location>
</feature>
<feature type="domain" description="FHA" evidence="11">
    <location>
        <begin position="135"/>
        <end position="184"/>
    </location>
</feature>
<feature type="transmembrane region" description="Helical" evidence="10">
    <location>
        <begin position="736"/>
        <end position="756"/>
    </location>
</feature>
<gene>
    <name evidence="13" type="ORF">CS006_07645</name>
</gene>
<evidence type="ECO:0008006" key="15">
    <source>
        <dbReference type="Google" id="ProtNLM"/>
    </source>
</evidence>
<dbReference type="GO" id="GO:0005524">
    <property type="term" value="F:ATP binding"/>
    <property type="evidence" value="ECO:0007669"/>
    <property type="project" value="UniProtKB-KW"/>
</dbReference>
<evidence type="ECO:0000256" key="10">
    <source>
        <dbReference type="SAM" id="Phobius"/>
    </source>
</evidence>
<keyword evidence="5" id="KW-0547">Nucleotide-binding</keyword>
<dbReference type="InterPro" id="IPR050352">
    <property type="entry name" value="ABCG_transporters"/>
</dbReference>
<evidence type="ECO:0000256" key="7">
    <source>
        <dbReference type="ARBA" id="ARBA00022989"/>
    </source>
</evidence>
<feature type="compositionally biased region" description="Pro residues" evidence="9">
    <location>
        <begin position="47"/>
        <end position="65"/>
    </location>
</feature>
<dbReference type="PROSITE" id="PS50006">
    <property type="entry name" value="FHA_DOMAIN"/>
    <property type="match status" value="1"/>
</dbReference>
<sequence length="766" mass="82582">MAADNGMETERSQSIRDTGPIMSHSTGTPDIPRPPKRKDSPAAKRPALPPKPAAGPAIPPRPSVPDAPTVESPALPPKPSLPLPTARRERKATSPSDDAGATMLRRRGSAVSSRAKVAMPHTVKGVFDPRGGGSGTIGRDPACTIVLSDMLVSRRHCSVRASRDGIELTDLGSANGTYVNGRRVGKVWLKENDVVTLGNTDLVVTGSVLQARKSFMSTKCVSCEGIGLTVGQGGRAKRLLEGIDATFNVGSLTAVIGPSGAGKSTFVKILAGLESPTDGHVVFDGHDVQRDIALLRSRIGFVPQDDVVHGKLRVDAALQYAAKLRLPGSTASERTQVIDKVLDNLELTEHRNTRIDRLSGGQRKRVSTAIELLTEPELLVMDEPTSGLDPALDLRVMSMLRKLADEGRVVVVVTHSLSYIHDLCDNVLMLAPGGRPAFYGSVEQMDEAFKGREWSDIFKDVAEHPTRTFSTAPANRPKAVVQRHDGEKPPKPRRFRQSLTLVHRQLHLVVADPGLLVFLLLLPLILGALSLVVPGDHGLGLADVKDSPTEPNQLLVLLILGASFMGAALSVRDIVSERPIYFRERAVGLSPTSYTLSKFVVLCLETLLQSLLLVMVVVVGGKDMPKYGAVWRNGSTVELVLVVWATAWVCSMLGAVGSSLVKSTEQTMPLLVIVVMAQLVFSGGMIPVTDRAGLEQVSYLFPARWGFAAAASTVDLKWAMLNAEDDPLWTHSTQQWCFDMAVLGLMLLVLTVALRIRMGMKQSQRD</sequence>